<dbReference type="RefSeq" id="XP_060291182.1">
    <property type="nucleotide sequence ID" value="XM_060436168.1"/>
</dbReference>
<organism evidence="1 2">
    <name type="scientific">Lasiosphaeria miniovina</name>
    <dbReference type="NCBI Taxonomy" id="1954250"/>
    <lineage>
        <taxon>Eukaryota</taxon>
        <taxon>Fungi</taxon>
        <taxon>Dikarya</taxon>
        <taxon>Ascomycota</taxon>
        <taxon>Pezizomycotina</taxon>
        <taxon>Sordariomycetes</taxon>
        <taxon>Sordariomycetidae</taxon>
        <taxon>Sordariales</taxon>
        <taxon>Lasiosphaeriaceae</taxon>
        <taxon>Lasiosphaeria</taxon>
    </lineage>
</organism>
<evidence type="ECO:0000313" key="1">
    <source>
        <dbReference type="EMBL" id="KAK0706088.1"/>
    </source>
</evidence>
<sequence>CGFKIAPCPPGNICRANDPACTRGENCLGTCTRAPPRPTYQPCGGFRVDPARTCGEGYACVDNPFVSGCGMACDWPGICVKVKGAPFCAGFVGKMCPDNMYCIDFPDDGCSVDEGGADCMGLCI</sequence>
<protein>
    <submittedName>
        <fullName evidence="1">Kazal domain-containing protein</fullName>
    </submittedName>
</protein>
<gene>
    <name evidence="1" type="ORF">B0T26DRAFT_625529</name>
</gene>
<comment type="caution">
    <text evidence="1">The sequence shown here is derived from an EMBL/GenBank/DDBJ whole genome shotgun (WGS) entry which is preliminary data.</text>
</comment>
<name>A0AA39ZYR8_9PEZI</name>
<feature type="non-terminal residue" evidence="1">
    <location>
        <position position="124"/>
    </location>
</feature>
<dbReference type="Proteomes" id="UP001172101">
    <property type="component" value="Unassembled WGS sequence"/>
</dbReference>
<dbReference type="AlphaFoldDB" id="A0AA39ZYR8"/>
<reference evidence="1" key="1">
    <citation type="submission" date="2023-06" db="EMBL/GenBank/DDBJ databases">
        <title>Genome-scale phylogeny and comparative genomics of the fungal order Sordariales.</title>
        <authorList>
            <consortium name="Lawrence Berkeley National Laboratory"/>
            <person name="Hensen N."/>
            <person name="Bonometti L."/>
            <person name="Westerberg I."/>
            <person name="Brannstrom I.O."/>
            <person name="Guillou S."/>
            <person name="Cros-Aarteil S."/>
            <person name="Calhoun S."/>
            <person name="Haridas S."/>
            <person name="Kuo A."/>
            <person name="Mondo S."/>
            <person name="Pangilinan J."/>
            <person name="Riley R."/>
            <person name="LaButti K."/>
            <person name="Andreopoulos B."/>
            <person name="Lipzen A."/>
            <person name="Chen C."/>
            <person name="Yanf M."/>
            <person name="Daum C."/>
            <person name="Ng V."/>
            <person name="Clum A."/>
            <person name="Steindorff A."/>
            <person name="Ohm R."/>
            <person name="Martin F."/>
            <person name="Silar P."/>
            <person name="Natvig D."/>
            <person name="Lalanne C."/>
            <person name="Gautier V."/>
            <person name="Ament-velasquez S.L."/>
            <person name="Kruys A."/>
            <person name="Hutchinson M.I."/>
            <person name="Powell A.J."/>
            <person name="Barry K."/>
            <person name="Miller A.N."/>
            <person name="Grigoriev I.V."/>
            <person name="Debuchy R."/>
            <person name="Gladieux P."/>
            <person name="Thoren M.H."/>
            <person name="Johannesson H."/>
        </authorList>
    </citation>
    <scope>NUCLEOTIDE SEQUENCE</scope>
    <source>
        <strain evidence="1">SMH2392-1A</strain>
    </source>
</reference>
<keyword evidence="2" id="KW-1185">Reference proteome</keyword>
<feature type="non-terminal residue" evidence="1">
    <location>
        <position position="1"/>
    </location>
</feature>
<dbReference type="GeneID" id="85319438"/>
<dbReference type="EMBL" id="JAUIRO010000007">
    <property type="protein sequence ID" value="KAK0706088.1"/>
    <property type="molecule type" value="Genomic_DNA"/>
</dbReference>
<evidence type="ECO:0000313" key="2">
    <source>
        <dbReference type="Proteomes" id="UP001172101"/>
    </source>
</evidence>
<accession>A0AA39ZYR8</accession>
<proteinExistence type="predicted"/>